<feature type="transmembrane region" description="Helical" evidence="1">
    <location>
        <begin position="6"/>
        <end position="23"/>
    </location>
</feature>
<organism evidence="2 3">
    <name type="scientific">Subtercola vilae</name>
    <dbReference type="NCBI Taxonomy" id="2056433"/>
    <lineage>
        <taxon>Bacteria</taxon>
        <taxon>Bacillati</taxon>
        <taxon>Actinomycetota</taxon>
        <taxon>Actinomycetes</taxon>
        <taxon>Micrococcales</taxon>
        <taxon>Microbacteriaceae</taxon>
        <taxon>Subtercola</taxon>
    </lineage>
</organism>
<comment type="caution">
    <text evidence="2">The sequence shown here is derived from an EMBL/GenBank/DDBJ whole genome shotgun (WGS) entry which is preliminary data.</text>
</comment>
<dbReference type="OrthoDB" id="5121696at2"/>
<evidence type="ECO:0000313" key="2">
    <source>
        <dbReference type="EMBL" id="TIH36910.1"/>
    </source>
</evidence>
<keyword evidence="1" id="KW-1133">Transmembrane helix</keyword>
<keyword evidence="3" id="KW-1185">Reference proteome</keyword>
<evidence type="ECO:0000256" key="1">
    <source>
        <dbReference type="SAM" id="Phobius"/>
    </source>
</evidence>
<protein>
    <recommendedName>
        <fullName evidence="4">GlsB/YeaQ/YmgE family stress response membrane protein</fullName>
    </recommendedName>
</protein>
<dbReference type="EMBL" id="QYRT01000014">
    <property type="protein sequence ID" value="TIH36910.1"/>
    <property type="molecule type" value="Genomic_DNA"/>
</dbReference>
<feature type="transmembrane region" description="Helical" evidence="1">
    <location>
        <begin position="58"/>
        <end position="78"/>
    </location>
</feature>
<dbReference type="RefSeq" id="WP_136642006.1">
    <property type="nucleotide sequence ID" value="NZ_QYRT01000014.1"/>
</dbReference>
<proteinExistence type="predicted"/>
<keyword evidence="1" id="KW-0472">Membrane</keyword>
<evidence type="ECO:0000313" key="3">
    <source>
        <dbReference type="Proteomes" id="UP000306192"/>
    </source>
</evidence>
<reference evidence="2 3" key="1">
    <citation type="journal article" date="2019" name="Microorganisms">
        <title>Systematic Affiliation and Genome Analysis of Subtercola vilae DB165(T) with Particular Emphasis on Cold Adaptation of an Isolate from a High-Altitude Cold Volcano Lake.</title>
        <authorList>
            <person name="Villalobos A.S."/>
            <person name="Wiese J."/>
            <person name="Imhoff J.F."/>
            <person name="Dorador C."/>
            <person name="Keller A."/>
            <person name="Hentschel U."/>
        </authorList>
    </citation>
    <scope>NUCLEOTIDE SEQUENCE [LARGE SCALE GENOMIC DNA]</scope>
    <source>
        <strain evidence="2 3">DB165</strain>
    </source>
</reference>
<name>A0A4T2BZ78_9MICO</name>
<dbReference type="Proteomes" id="UP000306192">
    <property type="component" value="Unassembled WGS sequence"/>
</dbReference>
<gene>
    <name evidence="2" type="ORF">D4765_09220</name>
</gene>
<evidence type="ECO:0008006" key="4">
    <source>
        <dbReference type="Google" id="ProtNLM"/>
    </source>
</evidence>
<accession>A0A4T2BZ78</accession>
<dbReference type="AlphaFoldDB" id="A0A4T2BZ78"/>
<sequence length="101" mass="10911">MELLFIVLGGVILGALARYIFPLRDTHGSVLMPALGAVVAAVLWEALTWLGLRYDGGWIWVISLVLTGLVVGITDVVLGRRRQARDRAELSSLLSGKARVA</sequence>
<feature type="transmembrane region" description="Helical" evidence="1">
    <location>
        <begin position="30"/>
        <end position="52"/>
    </location>
</feature>
<keyword evidence="1" id="KW-0812">Transmembrane</keyword>